<proteinExistence type="predicted"/>
<dbReference type="Pfam" id="PF01436">
    <property type="entry name" value="NHL"/>
    <property type="match status" value="1"/>
</dbReference>
<dbReference type="InterPro" id="IPR001258">
    <property type="entry name" value="NHL_repeat"/>
</dbReference>
<dbReference type="InterPro" id="IPR011042">
    <property type="entry name" value="6-blade_b-propeller_TolB-like"/>
</dbReference>
<dbReference type="InterPro" id="IPR037221">
    <property type="entry name" value="H-type_lectin_dom_sf"/>
</dbReference>
<dbReference type="SUPFAM" id="SSF63829">
    <property type="entry name" value="Calcium-dependent phosphotriesterase"/>
    <property type="match status" value="1"/>
</dbReference>
<dbReference type="CDD" id="cd05819">
    <property type="entry name" value="NHL"/>
    <property type="match status" value="1"/>
</dbReference>
<feature type="region of interest" description="Disordered" evidence="4">
    <location>
        <begin position="287"/>
        <end position="309"/>
    </location>
</feature>
<dbReference type="Proteomes" id="UP000515135">
    <property type="component" value="Unplaced"/>
</dbReference>
<feature type="chain" id="PRO_5027843673" evidence="5">
    <location>
        <begin position="18"/>
        <end position="795"/>
    </location>
</feature>
<feature type="compositionally biased region" description="Polar residues" evidence="4">
    <location>
        <begin position="44"/>
        <end position="58"/>
    </location>
</feature>
<dbReference type="RefSeq" id="XP_019622861.1">
    <property type="nucleotide sequence ID" value="XM_019767302.1"/>
</dbReference>
<evidence type="ECO:0000256" key="4">
    <source>
        <dbReference type="SAM" id="MobiDB-lite"/>
    </source>
</evidence>
<evidence type="ECO:0000256" key="1">
    <source>
        <dbReference type="ARBA" id="ARBA00022737"/>
    </source>
</evidence>
<dbReference type="KEGG" id="bbel:109468921"/>
<protein>
    <submittedName>
        <fullName evidence="7">Uncharacterized protein LOC109468921</fullName>
    </submittedName>
</protein>
<reference evidence="7" key="1">
    <citation type="submission" date="2025-08" db="UniProtKB">
        <authorList>
            <consortium name="RefSeq"/>
        </authorList>
    </citation>
    <scope>IDENTIFICATION</scope>
    <source>
        <tissue evidence="7">Gonad</tissue>
    </source>
</reference>
<dbReference type="Gene3D" id="2.60.40.2080">
    <property type="match status" value="1"/>
</dbReference>
<dbReference type="FunFam" id="2.120.10.30:FF:000360">
    <property type="entry name" value="Uncharacterized protein"/>
    <property type="match status" value="1"/>
</dbReference>
<evidence type="ECO:0000313" key="7">
    <source>
        <dbReference type="RefSeq" id="XP_019622861.1"/>
    </source>
</evidence>
<dbReference type="PROSITE" id="PS51125">
    <property type="entry name" value="NHL"/>
    <property type="match status" value="2"/>
</dbReference>
<feature type="repeat" description="NHL" evidence="2">
    <location>
        <begin position="522"/>
        <end position="565"/>
    </location>
</feature>
<feature type="region of interest" description="Disordered" evidence="4">
    <location>
        <begin position="18"/>
        <end position="58"/>
    </location>
</feature>
<dbReference type="GO" id="GO:0043161">
    <property type="term" value="P:proteasome-mediated ubiquitin-dependent protein catabolic process"/>
    <property type="evidence" value="ECO:0007669"/>
    <property type="project" value="TreeGrafter"/>
</dbReference>
<dbReference type="InterPro" id="IPR050952">
    <property type="entry name" value="TRIM-NHL_E3_ligases"/>
</dbReference>
<dbReference type="SUPFAM" id="SSF141086">
    <property type="entry name" value="Agglutinin HPA-like"/>
    <property type="match status" value="1"/>
</dbReference>
<evidence type="ECO:0000256" key="2">
    <source>
        <dbReference type="PROSITE-ProRule" id="PRU00504"/>
    </source>
</evidence>
<keyword evidence="5" id="KW-0732">Signal</keyword>
<feature type="coiled-coil region" evidence="3">
    <location>
        <begin position="388"/>
        <end position="423"/>
    </location>
</feature>
<dbReference type="GO" id="GO:0000209">
    <property type="term" value="P:protein polyubiquitination"/>
    <property type="evidence" value="ECO:0007669"/>
    <property type="project" value="TreeGrafter"/>
</dbReference>
<keyword evidence="1" id="KW-0677">Repeat</keyword>
<sequence length="795" mass="87140">MFFSVILIIAASSTVCGTSEPLDSVPPASRNVAQHGAQQADAGNASQLAESGSSNVASPSETANLMVAASLSLQSVLEGLQAEMQHLQTEMEAKEQTFQAELQQLRNETVAKDQLMQEEVQRIQAEFEAKDQQLQAEFEAKDQLMQAEIQQLRNIMAEKDLRIQDLEQRDYIERCESGTLEPSGPLASGSGTRYVDVTGTFDRAFRRTPVVTVAFLYLDHFPGHIRASAGVTSVSTTSLTVKVTGVSGLPVGGVLHVGTRTDGLDTGQNYRSVGNRYHRECLHHTYRQQLGHTGERSTPRTGENVAASESKHRYCSLPGKTGSLPLTLPCGRDCGENVGGKGAACARNIHTCGTPEVGKQGEAKTPQNIASEMAERILKKLTSLEESRRVAKVEKTEVETQILKLKEEAIRSVEDSAKTLMEQVRLIFDRWEEDVKNEVEDLTSSLQSCHGNRRHNYVGTKSQLDVKLHRNSPKPPRVELVPNSFEGTDFTLGQIRVKKFEEDKARPQDVLSPPSRTFTSWKSRFGTSGTKRGQFLEPLCVTAALGQVYVIDRAGGGRVQVFTLRGEQVGEFTLDVGKDLSINGCGLSSDGRCVSFVGSLYEGTLGVNTTYTNVFAKYTKEGRLVTRRTLDVGSNRDPVIDAAGFADGRMAVALTGKVCILATSGDALSEFDTAVQTYKRVCVDNRSNNILLSLHKTVQEYDERGRRLRELSLQPGPGRAPLTGPHGLCVDSSGNIIVANWSNSRVQMFDRRGGFLETIAGEEDGLVCPWDVTVPKKGCVTVVDWREHCVFVFRY</sequence>
<dbReference type="GeneID" id="109468921"/>
<evidence type="ECO:0000256" key="3">
    <source>
        <dbReference type="SAM" id="Coils"/>
    </source>
</evidence>
<dbReference type="Gene3D" id="2.120.10.30">
    <property type="entry name" value="TolB, C-terminal domain"/>
    <property type="match status" value="2"/>
</dbReference>
<keyword evidence="3" id="KW-0175">Coiled coil</keyword>
<evidence type="ECO:0000313" key="6">
    <source>
        <dbReference type="Proteomes" id="UP000515135"/>
    </source>
</evidence>
<evidence type="ECO:0000256" key="5">
    <source>
        <dbReference type="SAM" id="SignalP"/>
    </source>
</evidence>
<dbReference type="OrthoDB" id="10039373at2759"/>
<dbReference type="AlphaFoldDB" id="A0A6P4YZW9"/>
<feature type="repeat" description="NHL" evidence="2">
    <location>
        <begin position="714"/>
        <end position="752"/>
    </location>
</feature>
<accession>A0A6P4YZW9</accession>
<dbReference type="GO" id="GO:0061630">
    <property type="term" value="F:ubiquitin protein ligase activity"/>
    <property type="evidence" value="ECO:0007669"/>
    <property type="project" value="TreeGrafter"/>
</dbReference>
<keyword evidence="6" id="KW-1185">Reference proteome</keyword>
<dbReference type="PANTHER" id="PTHR24104:SF50">
    <property type="entry name" value="SMP-30_GLUCONOLACTONASE_LRE-LIKE REGION DOMAIN-CONTAINING PROTEIN"/>
    <property type="match status" value="1"/>
</dbReference>
<name>A0A6P4YZW9_BRABE</name>
<organism evidence="6 7">
    <name type="scientific">Branchiostoma belcheri</name>
    <name type="common">Amphioxus</name>
    <dbReference type="NCBI Taxonomy" id="7741"/>
    <lineage>
        <taxon>Eukaryota</taxon>
        <taxon>Metazoa</taxon>
        <taxon>Chordata</taxon>
        <taxon>Cephalochordata</taxon>
        <taxon>Leptocardii</taxon>
        <taxon>Amphioxiformes</taxon>
        <taxon>Branchiostomatidae</taxon>
        <taxon>Branchiostoma</taxon>
    </lineage>
</organism>
<dbReference type="PANTHER" id="PTHR24104">
    <property type="entry name" value="E3 UBIQUITIN-PROTEIN LIGASE NHLRC1-RELATED"/>
    <property type="match status" value="1"/>
</dbReference>
<feature type="signal peptide" evidence="5">
    <location>
        <begin position="1"/>
        <end position="17"/>
    </location>
</feature>
<gene>
    <name evidence="7" type="primary">LOC109468921</name>
</gene>
<feature type="coiled-coil region" evidence="3">
    <location>
        <begin position="70"/>
        <end position="108"/>
    </location>
</feature>